<dbReference type="SUPFAM" id="SSF53474">
    <property type="entry name" value="alpha/beta-Hydrolases"/>
    <property type="match status" value="1"/>
</dbReference>
<evidence type="ECO:0000313" key="3">
    <source>
        <dbReference type="Proteomes" id="UP000572635"/>
    </source>
</evidence>
<accession>A0A7W8QHC6</accession>
<dbReference type="InterPro" id="IPR000639">
    <property type="entry name" value="Epox_hydrolase-like"/>
</dbReference>
<dbReference type="PRINTS" id="PR00412">
    <property type="entry name" value="EPOXHYDRLASE"/>
</dbReference>
<dbReference type="Gene3D" id="3.40.50.1820">
    <property type="entry name" value="alpha/beta hydrolase"/>
    <property type="match status" value="1"/>
</dbReference>
<evidence type="ECO:0000259" key="1">
    <source>
        <dbReference type="Pfam" id="PF00561"/>
    </source>
</evidence>
<gene>
    <name evidence="2" type="ORF">HDA36_000571</name>
</gene>
<dbReference type="EMBL" id="JACHDB010000001">
    <property type="protein sequence ID" value="MBB5430487.1"/>
    <property type="molecule type" value="Genomic_DNA"/>
</dbReference>
<dbReference type="GO" id="GO:0003824">
    <property type="term" value="F:catalytic activity"/>
    <property type="evidence" value="ECO:0007669"/>
    <property type="project" value="InterPro"/>
</dbReference>
<sequence length="297" mass="32557">MTPSGTFADPAVLQFSGGPLRMYRAGPADGPPVLLLHGAMLDTAPLIWHALMPHLARDRDVIAIDMPRHGGSRPWTGRLDQAALETLVDELLDRLGIERAALVGLSMGGSIAAGYAASRPERVTAVATLGAGGLEEIRPAQFLTWCFLQSERLMRKASPWVFRPSVLHRFMKMHLTQGAETPGYDEWLMPLVLEEGRKRTAHRELVLDDFQIHSYGPRRMRTYLTPGLHRIQAPSLWLHGVHDNAIDEQAVRRAASIAPGGRYADIERAGHLAPLDEPDQVNELIGGFLAEAVPTGA</sequence>
<dbReference type="PANTHER" id="PTHR43194:SF5">
    <property type="entry name" value="PIMELOYL-[ACYL-CARRIER PROTEIN] METHYL ESTER ESTERASE"/>
    <property type="match status" value="1"/>
</dbReference>
<dbReference type="InterPro" id="IPR029058">
    <property type="entry name" value="AB_hydrolase_fold"/>
</dbReference>
<proteinExistence type="predicted"/>
<name>A0A7W8QHC6_9ACTN</name>
<dbReference type="RefSeq" id="WP_184388404.1">
    <property type="nucleotide sequence ID" value="NZ_BAAAJD010000023.1"/>
</dbReference>
<keyword evidence="3" id="KW-1185">Reference proteome</keyword>
<dbReference type="PANTHER" id="PTHR43194">
    <property type="entry name" value="HYDROLASE ALPHA/BETA FOLD FAMILY"/>
    <property type="match status" value="1"/>
</dbReference>
<dbReference type="PRINTS" id="PR00111">
    <property type="entry name" value="ABHYDROLASE"/>
</dbReference>
<dbReference type="Pfam" id="PF00561">
    <property type="entry name" value="Abhydrolase_1"/>
    <property type="match status" value="1"/>
</dbReference>
<reference evidence="2 3" key="1">
    <citation type="submission" date="2020-08" db="EMBL/GenBank/DDBJ databases">
        <title>Sequencing the genomes of 1000 actinobacteria strains.</title>
        <authorList>
            <person name="Klenk H.-P."/>
        </authorList>
    </citation>
    <scope>NUCLEOTIDE SEQUENCE [LARGE SCALE GENOMIC DNA]</scope>
    <source>
        <strain evidence="2 3">DSM 44551</strain>
    </source>
</reference>
<comment type="caution">
    <text evidence="2">The sequence shown here is derived from an EMBL/GenBank/DDBJ whole genome shotgun (WGS) entry which is preliminary data.</text>
</comment>
<evidence type="ECO:0000313" key="2">
    <source>
        <dbReference type="EMBL" id="MBB5430487.1"/>
    </source>
</evidence>
<dbReference type="InterPro" id="IPR000073">
    <property type="entry name" value="AB_hydrolase_1"/>
</dbReference>
<dbReference type="InterPro" id="IPR050228">
    <property type="entry name" value="Carboxylesterase_BioH"/>
</dbReference>
<dbReference type="Proteomes" id="UP000572635">
    <property type="component" value="Unassembled WGS sequence"/>
</dbReference>
<protein>
    <submittedName>
        <fullName evidence="2">Pimeloyl-ACP methyl ester carboxylesterase</fullName>
    </submittedName>
</protein>
<dbReference type="AlphaFoldDB" id="A0A7W8QHC6"/>
<organism evidence="2 3">
    <name type="scientific">Nocardiopsis composta</name>
    <dbReference type="NCBI Taxonomy" id="157465"/>
    <lineage>
        <taxon>Bacteria</taxon>
        <taxon>Bacillati</taxon>
        <taxon>Actinomycetota</taxon>
        <taxon>Actinomycetes</taxon>
        <taxon>Streptosporangiales</taxon>
        <taxon>Nocardiopsidaceae</taxon>
        <taxon>Nocardiopsis</taxon>
    </lineage>
</organism>
<feature type="domain" description="AB hydrolase-1" evidence="1">
    <location>
        <begin position="31"/>
        <end position="139"/>
    </location>
</feature>